<proteinExistence type="inferred from homology"/>
<dbReference type="PATRIC" id="fig|1445510.3.peg.4921"/>
<feature type="transmembrane region" description="Helical" evidence="7">
    <location>
        <begin position="217"/>
        <end position="238"/>
    </location>
</feature>
<keyword evidence="5 7" id="KW-1133">Transmembrane helix</keyword>
<evidence type="ECO:0000256" key="1">
    <source>
        <dbReference type="ARBA" id="ARBA00004429"/>
    </source>
</evidence>
<dbReference type="AlphaFoldDB" id="A0A0C5VQU7"/>
<keyword evidence="6 7" id="KW-0472">Membrane</keyword>
<feature type="transmembrane region" description="Helical" evidence="7">
    <location>
        <begin position="129"/>
        <end position="146"/>
    </location>
</feature>
<dbReference type="Proteomes" id="UP000032266">
    <property type="component" value="Chromosome"/>
</dbReference>
<name>A0A0C5VQU7_9GAMM</name>
<evidence type="ECO:0000256" key="3">
    <source>
        <dbReference type="ARBA" id="ARBA00022475"/>
    </source>
</evidence>
<feature type="transmembrane region" description="Helical" evidence="7">
    <location>
        <begin position="166"/>
        <end position="188"/>
    </location>
</feature>
<dbReference type="HOGENOM" id="CLU_028880_3_0_6"/>
<dbReference type="KEGG" id="gsn:YC6258_04960"/>
<comment type="similarity">
    <text evidence="2">Belongs to the binding-protein-dependent transport system permease family. AraH/RbsC subfamily.</text>
</comment>
<evidence type="ECO:0000256" key="6">
    <source>
        <dbReference type="ARBA" id="ARBA00023136"/>
    </source>
</evidence>
<feature type="transmembrane region" description="Helical" evidence="7">
    <location>
        <begin position="272"/>
        <end position="292"/>
    </location>
</feature>
<dbReference type="PANTHER" id="PTHR32196:SF19">
    <property type="entry name" value="GALACTOFURANOSE TRANSPORTER PERMEASE PROTEIN YTFT"/>
    <property type="match status" value="1"/>
</dbReference>
<dbReference type="PANTHER" id="PTHR32196">
    <property type="entry name" value="ABC TRANSPORTER PERMEASE PROTEIN YPHD-RELATED-RELATED"/>
    <property type="match status" value="1"/>
</dbReference>
<accession>A0A0C5VQU7</accession>
<dbReference type="GO" id="GO:0022857">
    <property type="term" value="F:transmembrane transporter activity"/>
    <property type="evidence" value="ECO:0007669"/>
    <property type="project" value="InterPro"/>
</dbReference>
<feature type="transmembrane region" description="Helical" evidence="7">
    <location>
        <begin position="99"/>
        <end position="122"/>
    </location>
</feature>
<evidence type="ECO:0000256" key="5">
    <source>
        <dbReference type="ARBA" id="ARBA00022989"/>
    </source>
</evidence>
<evidence type="ECO:0000256" key="7">
    <source>
        <dbReference type="SAM" id="Phobius"/>
    </source>
</evidence>
<dbReference type="OrthoDB" id="5422926at2"/>
<feature type="transmembrane region" description="Helical" evidence="7">
    <location>
        <begin position="75"/>
        <end position="93"/>
    </location>
</feature>
<dbReference type="GO" id="GO:0005886">
    <property type="term" value="C:plasma membrane"/>
    <property type="evidence" value="ECO:0007669"/>
    <property type="project" value="UniProtKB-SubCell"/>
</dbReference>
<sequence>MNKQFWLKHQKAIGPVVSLLVIILGTALLTPGFLKLQMIDGHLYGSLLDVLHRGTPTALVALGMAVVIGTKGIDLSVGAVIAICGAVAAVLTVNTDWPVIVVLLAAMGAGMACGLWNGFLVAVLGVQPIVATLILMVAGRGIAQMITGGQIVTFHSDTLNAIGNGFFLAVPIRVWIAIFIVAFTMFLMRKTALGMFIEAIGANARSSRLVGIEARTLVVIAYMFSGLCASIAGIILAADIRGADANNAGLWLELDAILAVVIAGGALSGGRIYLGLTMIGVLIIQTLTTAILTSGLPAQYNLIVKATIVLLVLLIQSPRTRQTISAYLARKGARKDV</sequence>
<feature type="transmembrane region" description="Helical" evidence="7">
    <location>
        <begin position="298"/>
        <end position="315"/>
    </location>
</feature>
<feature type="transmembrane region" description="Helical" evidence="7">
    <location>
        <begin position="250"/>
        <end position="267"/>
    </location>
</feature>
<comment type="subcellular location">
    <subcellularLocation>
        <location evidence="1">Cell inner membrane</location>
        <topology evidence="1">Multi-pass membrane protein</topology>
    </subcellularLocation>
</comment>
<dbReference type="Pfam" id="PF02653">
    <property type="entry name" value="BPD_transp_2"/>
    <property type="match status" value="1"/>
</dbReference>
<keyword evidence="3" id="KW-1003">Cell membrane</keyword>
<feature type="transmembrane region" description="Helical" evidence="7">
    <location>
        <begin position="12"/>
        <end position="30"/>
    </location>
</feature>
<reference evidence="8 9" key="1">
    <citation type="submission" date="2014-01" db="EMBL/GenBank/DDBJ databases">
        <title>Full genme sequencing of cellulolytic bacterium Gynuella sunshinyii YC6258T gen. nov., sp. nov.</title>
        <authorList>
            <person name="Khan H."/>
            <person name="Chung E.J."/>
            <person name="Chung Y.R."/>
        </authorList>
    </citation>
    <scope>NUCLEOTIDE SEQUENCE [LARGE SCALE GENOMIC DNA]</scope>
    <source>
        <strain evidence="8 9">YC6258</strain>
    </source>
</reference>
<dbReference type="CDD" id="cd06579">
    <property type="entry name" value="TM_PBP1_transp_AraH_like"/>
    <property type="match status" value="1"/>
</dbReference>
<organism evidence="8 9">
    <name type="scientific">Gynuella sunshinyii YC6258</name>
    <dbReference type="NCBI Taxonomy" id="1445510"/>
    <lineage>
        <taxon>Bacteria</taxon>
        <taxon>Pseudomonadati</taxon>
        <taxon>Pseudomonadota</taxon>
        <taxon>Gammaproteobacteria</taxon>
        <taxon>Oceanospirillales</taxon>
        <taxon>Saccharospirillaceae</taxon>
        <taxon>Gynuella</taxon>
    </lineage>
</organism>
<feature type="transmembrane region" description="Helical" evidence="7">
    <location>
        <begin position="50"/>
        <end position="68"/>
    </location>
</feature>
<keyword evidence="4 7" id="KW-0812">Transmembrane</keyword>
<dbReference type="InterPro" id="IPR001851">
    <property type="entry name" value="ABC_transp_permease"/>
</dbReference>
<keyword evidence="9" id="KW-1185">Reference proteome</keyword>
<dbReference type="STRING" id="1445510.YC6258_04960"/>
<evidence type="ECO:0000256" key="2">
    <source>
        <dbReference type="ARBA" id="ARBA00007942"/>
    </source>
</evidence>
<dbReference type="EMBL" id="CP007142">
    <property type="protein sequence ID" value="AJQ96992.1"/>
    <property type="molecule type" value="Genomic_DNA"/>
</dbReference>
<evidence type="ECO:0000256" key="4">
    <source>
        <dbReference type="ARBA" id="ARBA00022692"/>
    </source>
</evidence>
<evidence type="ECO:0000313" key="9">
    <source>
        <dbReference type="Proteomes" id="UP000032266"/>
    </source>
</evidence>
<dbReference type="RefSeq" id="WP_044618871.1">
    <property type="nucleotide sequence ID" value="NZ_CP007142.1"/>
</dbReference>
<evidence type="ECO:0000313" key="8">
    <source>
        <dbReference type="EMBL" id="AJQ96992.1"/>
    </source>
</evidence>
<gene>
    <name evidence="8" type="ORF">YC6258_04960</name>
</gene>
<protein>
    <submittedName>
        <fullName evidence="8">Ribose/xylose/arabinose/galactoside ABC-type transport system, permease component</fullName>
    </submittedName>
</protein>